<gene>
    <name evidence="3" type="ORF">LY89DRAFT_151448</name>
</gene>
<dbReference type="KEGG" id="psco:LY89DRAFT_151448"/>
<evidence type="ECO:0000313" key="4">
    <source>
        <dbReference type="Proteomes" id="UP000070700"/>
    </source>
</evidence>
<dbReference type="PANTHER" id="PTHR32208">
    <property type="entry name" value="SECRETED PROTEIN-RELATED"/>
    <property type="match status" value="1"/>
</dbReference>
<dbReference type="EMBL" id="KQ947421">
    <property type="protein sequence ID" value="KUJ13971.1"/>
    <property type="molecule type" value="Genomic_DNA"/>
</dbReference>
<dbReference type="InParanoid" id="A0A194X197"/>
<name>A0A194X197_MOLSC</name>
<sequence length="707" mass="75414">MLRDLGLAFGATFFIAQLTGCYALNINHRAAAASSAAPAIQTTGLPTNWEYKGCLQDNIASTQDANELLATFPYQVALTNNTPVACIERCLEYGYNAAGLEYGSQCFCGDVENIYVASAPSTTTDPDDVQYYTRSATPQIVADSQCNSVCSGDSAYLCGSGNLLTYYASTVPLLTWDFPAGTDAGEYSLLIGGVVVPLITSQVVTGKVTFVEKYGTGEPNGTGVYELDLTEINNFTAAWRTMNGLQTDVFCAAGLTLPDKAGRQLTVGGWAGQSNFGVRLYTPDGSAGVKGTNDWDEDAGVLSLQVPRWYPSIMQMANGSIMIIGGEIGDNEAEEPTLELLPATGVPDSSTTSGYSNTTVYLEFLDRTQPFNLYPFVCVVPSGIFIAYYNEARILDEVTFETVKTLPNMPGAVNDDTGGRSYQLEGSMVLLPQYAPYTENLGVLICGGSTSNGGYPIDNCISTRPEDEGATWTIERMPSRRVMPCMAGLPDGTYVIVNGGQHGYAGFGLAGVPNYNAILYDPSKPANSRMSVMANTTVARLYHSEAIVLLDGRVMISGSDPTGDYNQPSGVWPEEYRVEVFSPPYLLSGLARPEYTIENTDWAYGETVTITVTSGTASSISMLGSVVTTHGNAFGQRTIFPAFSCDGTTCKITAPPSAHVAPPGWFMLFVLDGPTPSVGQFIRIGGDPGKIGDWPANIPNFQPLPGV</sequence>
<dbReference type="Proteomes" id="UP000070700">
    <property type="component" value="Unassembled WGS sequence"/>
</dbReference>
<proteinExistence type="predicted"/>
<dbReference type="RefSeq" id="XP_018068326.1">
    <property type="nucleotide sequence ID" value="XM_018205397.1"/>
</dbReference>
<feature type="domain" description="WSC" evidence="2">
    <location>
        <begin position="48"/>
        <end position="170"/>
    </location>
</feature>
<evidence type="ECO:0000313" key="3">
    <source>
        <dbReference type="EMBL" id="KUJ13971.1"/>
    </source>
</evidence>
<accession>A0A194X197</accession>
<dbReference type="InterPro" id="IPR015202">
    <property type="entry name" value="GO-like_E_set"/>
</dbReference>
<dbReference type="Gene3D" id="2.60.40.10">
    <property type="entry name" value="Immunoglobulins"/>
    <property type="match status" value="1"/>
</dbReference>
<dbReference type="SUPFAM" id="SSF81296">
    <property type="entry name" value="E set domains"/>
    <property type="match status" value="1"/>
</dbReference>
<dbReference type="Pfam" id="PF01822">
    <property type="entry name" value="WSC"/>
    <property type="match status" value="1"/>
</dbReference>
<dbReference type="Pfam" id="PF09118">
    <property type="entry name" value="GO-like_E_set"/>
    <property type="match status" value="1"/>
</dbReference>
<dbReference type="InterPro" id="IPR013783">
    <property type="entry name" value="Ig-like_fold"/>
</dbReference>
<dbReference type="Pfam" id="PF07250">
    <property type="entry name" value="Glyoxal_oxid_N"/>
    <property type="match status" value="1"/>
</dbReference>
<dbReference type="SUPFAM" id="SSF50965">
    <property type="entry name" value="Galactose oxidase, central domain"/>
    <property type="match status" value="1"/>
</dbReference>
<dbReference type="InterPro" id="IPR014756">
    <property type="entry name" value="Ig_E-set"/>
</dbReference>
<reference evidence="3 4" key="1">
    <citation type="submission" date="2015-10" db="EMBL/GenBank/DDBJ databases">
        <title>Full genome of DAOMC 229536 Phialocephala scopiformis, a fungal endophyte of spruce producing the potent anti-insectan compound rugulosin.</title>
        <authorList>
            <consortium name="DOE Joint Genome Institute"/>
            <person name="Walker A.K."/>
            <person name="Frasz S.L."/>
            <person name="Seifert K.A."/>
            <person name="Miller J.D."/>
            <person name="Mondo S.J."/>
            <person name="Labutti K."/>
            <person name="Lipzen A."/>
            <person name="Dockter R."/>
            <person name="Kennedy M."/>
            <person name="Grigoriev I.V."/>
            <person name="Spatafora J.W."/>
        </authorList>
    </citation>
    <scope>NUCLEOTIDE SEQUENCE [LARGE SCALE GENOMIC DNA]</scope>
    <source>
        <strain evidence="3 4">CBS 120377</strain>
    </source>
</reference>
<dbReference type="Gene3D" id="2.130.10.80">
    <property type="entry name" value="Galactose oxidase/kelch, beta-propeller"/>
    <property type="match status" value="1"/>
</dbReference>
<evidence type="ECO:0000259" key="2">
    <source>
        <dbReference type="PROSITE" id="PS51212"/>
    </source>
</evidence>
<keyword evidence="4" id="KW-1185">Reference proteome</keyword>
<dbReference type="CDD" id="cd02851">
    <property type="entry name" value="E_set_GO_C"/>
    <property type="match status" value="1"/>
</dbReference>
<dbReference type="InterPro" id="IPR037293">
    <property type="entry name" value="Gal_Oxidase_central_sf"/>
</dbReference>
<dbReference type="GeneID" id="28815123"/>
<dbReference type="InterPro" id="IPR011043">
    <property type="entry name" value="Gal_Oxase/kelch_b-propeller"/>
</dbReference>
<keyword evidence="1" id="KW-0732">Signal</keyword>
<dbReference type="InterPro" id="IPR002889">
    <property type="entry name" value="WSC_carb-bd"/>
</dbReference>
<dbReference type="OrthoDB" id="2019572at2759"/>
<dbReference type="PROSITE" id="PS51212">
    <property type="entry name" value="WSC"/>
    <property type="match status" value="1"/>
</dbReference>
<evidence type="ECO:0000256" key="1">
    <source>
        <dbReference type="ARBA" id="ARBA00022729"/>
    </source>
</evidence>
<dbReference type="InterPro" id="IPR009880">
    <property type="entry name" value="Glyoxal_oxidase_N"/>
</dbReference>
<dbReference type="PANTHER" id="PTHR32208:SF105">
    <property type="entry name" value="COPPER RADICAL OXIDASE"/>
    <property type="match status" value="1"/>
</dbReference>
<organism evidence="3 4">
    <name type="scientific">Mollisia scopiformis</name>
    <name type="common">Conifer needle endophyte fungus</name>
    <name type="synonym">Phialocephala scopiformis</name>
    <dbReference type="NCBI Taxonomy" id="149040"/>
    <lineage>
        <taxon>Eukaryota</taxon>
        <taxon>Fungi</taxon>
        <taxon>Dikarya</taxon>
        <taxon>Ascomycota</taxon>
        <taxon>Pezizomycotina</taxon>
        <taxon>Leotiomycetes</taxon>
        <taxon>Helotiales</taxon>
        <taxon>Mollisiaceae</taxon>
        <taxon>Mollisia</taxon>
    </lineage>
</organism>
<protein>
    <submittedName>
        <fullName evidence="3">WSC domain-containing protein</fullName>
    </submittedName>
</protein>
<dbReference type="AlphaFoldDB" id="A0A194X197"/>